<dbReference type="Proteomes" id="UP000054166">
    <property type="component" value="Unassembled WGS sequence"/>
</dbReference>
<name>A0A0C3GBS3_PILCF</name>
<evidence type="ECO:0000313" key="1">
    <source>
        <dbReference type="EMBL" id="KIM89164.1"/>
    </source>
</evidence>
<reference evidence="1 2" key="1">
    <citation type="submission" date="2014-04" db="EMBL/GenBank/DDBJ databases">
        <authorList>
            <consortium name="DOE Joint Genome Institute"/>
            <person name="Kuo A."/>
            <person name="Tarkka M."/>
            <person name="Buscot F."/>
            <person name="Kohler A."/>
            <person name="Nagy L.G."/>
            <person name="Floudas D."/>
            <person name="Copeland A."/>
            <person name="Barry K.W."/>
            <person name="Cichocki N."/>
            <person name="Veneault-Fourrey C."/>
            <person name="LaButti K."/>
            <person name="Lindquist E.A."/>
            <person name="Lipzen A."/>
            <person name="Lundell T."/>
            <person name="Morin E."/>
            <person name="Murat C."/>
            <person name="Sun H."/>
            <person name="Tunlid A."/>
            <person name="Henrissat B."/>
            <person name="Grigoriev I.V."/>
            <person name="Hibbett D.S."/>
            <person name="Martin F."/>
            <person name="Nordberg H.P."/>
            <person name="Cantor M.N."/>
            <person name="Hua S.X."/>
        </authorList>
    </citation>
    <scope>NUCLEOTIDE SEQUENCE [LARGE SCALE GENOMIC DNA]</scope>
    <source>
        <strain evidence="1 2">F 1598</strain>
    </source>
</reference>
<accession>A0A0C3GBS3</accession>
<dbReference type="InParanoid" id="A0A0C3GBS3"/>
<dbReference type="AlphaFoldDB" id="A0A0C3GBS3"/>
<dbReference type="EMBL" id="KN832975">
    <property type="protein sequence ID" value="KIM89164.1"/>
    <property type="molecule type" value="Genomic_DNA"/>
</dbReference>
<protein>
    <submittedName>
        <fullName evidence="1">Uncharacterized protein</fullName>
    </submittedName>
</protein>
<evidence type="ECO:0000313" key="2">
    <source>
        <dbReference type="Proteomes" id="UP000054166"/>
    </source>
</evidence>
<dbReference type="HOGENOM" id="CLU_2622858_0_0_1"/>
<keyword evidence="2" id="KW-1185">Reference proteome</keyword>
<organism evidence="1 2">
    <name type="scientific">Piloderma croceum (strain F 1598)</name>
    <dbReference type="NCBI Taxonomy" id="765440"/>
    <lineage>
        <taxon>Eukaryota</taxon>
        <taxon>Fungi</taxon>
        <taxon>Dikarya</taxon>
        <taxon>Basidiomycota</taxon>
        <taxon>Agaricomycotina</taxon>
        <taxon>Agaricomycetes</taxon>
        <taxon>Agaricomycetidae</taxon>
        <taxon>Atheliales</taxon>
        <taxon>Atheliaceae</taxon>
        <taxon>Piloderma</taxon>
    </lineage>
</organism>
<proteinExistence type="predicted"/>
<sequence length="78" mass="8825">MLHDNLAGSRILIRSGIIRPLDTLRSRCNDQSRDCLDSALSTSMDRDCEPEEVKKNGKFTLIKFDKSRLVPIVSTPLH</sequence>
<gene>
    <name evidence="1" type="ORF">PILCRDRAFT_813084</name>
</gene>
<reference evidence="2" key="2">
    <citation type="submission" date="2015-01" db="EMBL/GenBank/DDBJ databases">
        <title>Evolutionary Origins and Diversification of the Mycorrhizal Mutualists.</title>
        <authorList>
            <consortium name="DOE Joint Genome Institute"/>
            <consortium name="Mycorrhizal Genomics Consortium"/>
            <person name="Kohler A."/>
            <person name="Kuo A."/>
            <person name="Nagy L.G."/>
            <person name="Floudas D."/>
            <person name="Copeland A."/>
            <person name="Barry K.W."/>
            <person name="Cichocki N."/>
            <person name="Veneault-Fourrey C."/>
            <person name="LaButti K."/>
            <person name="Lindquist E.A."/>
            <person name="Lipzen A."/>
            <person name="Lundell T."/>
            <person name="Morin E."/>
            <person name="Murat C."/>
            <person name="Riley R."/>
            <person name="Ohm R."/>
            <person name="Sun H."/>
            <person name="Tunlid A."/>
            <person name="Henrissat B."/>
            <person name="Grigoriev I.V."/>
            <person name="Hibbett D.S."/>
            <person name="Martin F."/>
        </authorList>
    </citation>
    <scope>NUCLEOTIDE SEQUENCE [LARGE SCALE GENOMIC DNA]</scope>
    <source>
        <strain evidence="2">F 1598</strain>
    </source>
</reference>